<gene>
    <name evidence="1" type="ORF">DESAMIL20_1474</name>
</gene>
<sequence>MNYSEIKYNNEFIFIKMNSKELSNKILNALHIKPFKNQITLKELSAQF</sequence>
<name>A0A1X4XWL0_9BACT</name>
<keyword evidence="2" id="KW-1185">Reference proteome</keyword>
<protein>
    <submittedName>
        <fullName evidence="1">Uncharacterized protein</fullName>
    </submittedName>
</protein>
<dbReference type="AlphaFoldDB" id="A0A1X4XWL0"/>
<dbReference type="Proteomes" id="UP000194141">
    <property type="component" value="Unassembled WGS sequence"/>
</dbReference>
<comment type="caution">
    <text evidence="1">The sequence shown here is derived from an EMBL/GenBank/DDBJ whole genome shotgun (WGS) entry which is preliminary data.</text>
</comment>
<proteinExistence type="predicted"/>
<organism evidence="1 2">
    <name type="scientific">Desulfurella amilsii</name>
    <dbReference type="NCBI Taxonomy" id="1562698"/>
    <lineage>
        <taxon>Bacteria</taxon>
        <taxon>Pseudomonadati</taxon>
        <taxon>Campylobacterota</taxon>
        <taxon>Desulfurellia</taxon>
        <taxon>Desulfurellales</taxon>
        <taxon>Desulfurellaceae</taxon>
        <taxon>Desulfurella</taxon>
    </lineage>
</organism>
<accession>A0A1X4XWL0</accession>
<reference evidence="1 2" key="1">
    <citation type="journal article" date="2017" name="Front. Microbiol.">
        <title>Genome Sequence of Desulfurella amilsii Strain TR1 and Comparative Genomics of Desulfurellaceae Family.</title>
        <authorList>
            <person name="Florentino A.P."/>
            <person name="Stams A.J."/>
            <person name="Sanchez-Andrea I."/>
        </authorList>
    </citation>
    <scope>NUCLEOTIDE SEQUENCE [LARGE SCALE GENOMIC DNA]</scope>
    <source>
        <strain evidence="1 2">TR1</strain>
    </source>
</reference>
<evidence type="ECO:0000313" key="1">
    <source>
        <dbReference type="EMBL" id="OSS41921.1"/>
    </source>
</evidence>
<dbReference type="EMBL" id="MDSU01000018">
    <property type="protein sequence ID" value="OSS41921.1"/>
    <property type="molecule type" value="Genomic_DNA"/>
</dbReference>
<evidence type="ECO:0000313" key="2">
    <source>
        <dbReference type="Proteomes" id="UP000194141"/>
    </source>
</evidence>